<dbReference type="PANTHER" id="PTHR24223:SF456">
    <property type="entry name" value="MULTIDRUG RESISTANCE-ASSOCIATED PROTEIN LETHAL(2)03659"/>
    <property type="match status" value="1"/>
</dbReference>
<dbReference type="InterPro" id="IPR050173">
    <property type="entry name" value="ABC_transporter_C-like"/>
</dbReference>
<reference evidence="14" key="2">
    <citation type="submission" date="2023-06" db="EMBL/GenBank/DDBJ databases">
        <authorList>
            <consortium name="Lawrence Berkeley National Laboratory"/>
            <person name="Mondo S.J."/>
            <person name="Hensen N."/>
            <person name="Bonometti L."/>
            <person name="Westerberg I."/>
            <person name="Brannstrom I.O."/>
            <person name="Guillou S."/>
            <person name="Cros-Aarteil S."/>
            <person name="Calhoun S."/>
            <person name="Haridas S."/>
            <person name="Kuo A."/>
            <person name="Pangilinan J."/>
            <person name="Riley R."/>
            <person name="Labutti K."/>
            <person name="Andreopoulos B."/>
            <person name="Lipzen A."/>
            <person name="Chen C."/>
            <person name="Yanf M."/>
            <person name="Daum C."/>
            <person name="Ng V."/>
            <person name="Clum A."/>
            <person name="Steindorff A."/>
            <person name="Ohm R."/>
            <person name="Martin F."/>
            <person name="Silar P."/>
            <person name="Natvig D."/>
            <person name="Lalanne C."/>
            <person name="Gautier V."/>
            <person name="Ament-Velasquez S.L."/>
            <person name="Kruys A."/>
            <person name="Hutchinson M.I."/>
            <person name="Powell A.J."/>
            <person name="Barry K."/>
            <person name="Miller A.N."/>
            <person name="Grigoriev I.V."/>
            <person name="Debuchy R."/>
            <person name="Gladieux P."/>
            <person name="Thoren M.H."/>
            <person name="Johannesson H."/>
        </authorList>
    </citation>
    <scope>NUCLEOTIDE SEQUENCE</scope>
    <source>
        <strain evidence="14">CBS 333.67</strain>
    </source>
</reference>
<evidence type="ECO:0000256" key="11">
    <source>
        <dbReference type="SAM" id="Phobius"/>
    </source>
</evidence>
<feature type="transmembrane region" description="Helical" evidence="11">
    <location>
        <begin position="944"/>
        <end position="965"/>
    </location>
</feature>
<protein>
    <submittedName>
        <fullName evidence="14">Uncharacterized protein</fullName>
    </submittedName>
</protein>
<feature type="transmembrane region" description="Helical" evidence="11">
    <location>
        <begin position="286"/>
        <end position="307"/>
    </location>
</feature>
<keyword evidence="3" id="KW-0813">Transport</keyword>
<feature type="region of interest" description="Disordered" evidence="10">
    <location>
        <begin position="1596"/>
        <end position="1658"/>
    </location>
</feature>
<dbReference type="CDD" id="cd18604">
    <property type="entry name" value="ABC_6TM_VMR1_D2_like"/>
    <property type="match status" value="1"/>
</dbReference>
<feature type="transmembrane region" description="Helical" evidence="11">
    <location>
        <begin position="1019"/>
        <end position="1049"/>
    </location>
</feature>
<dbReference type="CDD" id="cd03250">
    <property type="entry name" value="ABCC_MRP_domain1"/>
    <property type="match status" value="1"/>
</dbReference>
<feature type="domain" description="ABC transmembrane type-1" evidence="13">
    <location>
        <begin position="448"/>
        <end position="609"/>
    </location>
</feature>
<evidence type="ECO:0000259" key="13">
    <source>
        <dbReference type="PROSITE" id="PS50929"/>
    </source>
</evidence>
<dbReference type="GO" id="GO:0005524">
    <property type="term" value="F:ATP binding"/>
    <property type="evidence" value="ECO:0007669"/>
    <property type="project" value="UniProtKB-KW"/>
</dbReference>
<feature type="domain" description="ABC transmembrane type-1" evidence="13">
    <location>
        <begin position="948"/>
        <end position="1261"/>
    </location>
</feature>
<evidence type="ECO:0000256" key="1">
    <source>
        <dbReference type="ARBA" id="ARBA00004141"/>
    </source>
</evidence>
<evidence type="ECO:0000313" key="14">
    <source>
        <dbReference type="EMBL" id="KAK3310355.1"/>
    </source>
</evidence>
<evidence type="ECO:0000256" key="8">
    <source>
        <dbReference type="ARBA" id="ARBA00022989"/>
    </source>
</evidence>
<dbReference type="InterPro" id="IPR017871">
    <property type="entry name" value="ABC_transporter-like_CS"/>
</dbReference>
<dbReference type="SUPFAM" id="SSF90123">
    <property type="entry name" value="ABC transporter transmembrane region"/>
    <property type="match status" value="2"/>
</dbReference>
<reference evidence="14" key="1">
    <citation type="journal article" date="2023" name="Mol. Phylogenet. Evol.">
        <title>Genome-scale phylogeny and comparative genomics of the fungal order Sordariales.</title>
        <authorList>
            <person name="Hensen N."/>
            <person name="Bonometti L."/>
            <person name="Westerberg I."/>
            <person name="Brannstrom I.O."/>
            <person name="Guillou S."/>
            <person name="Cros-Aarteil S."/>
            <person name="Calhoun S."/>
            <person name="Haridas S."/>
            <person name="Kuo A."/>
            <person name="Mondo S."/>
            <person name="Pangilinan J."/>
            <person name="Riley R."/>
            <person name="LaButti K."/>
            <person name="Andreopoulos B."/>
            <person name="Lipzen A."/>
            <person name="Chen C."/>
            <person name="Yan M."/>
            <person name="Daum C."/>
            <person name="Ng V."/>
            <person name="Clum A."/>
            <person name="Steindorff A."/>
            <person name="Ohm R.A."/>
            <person name="Martin F."/>
            <person name="Silar P."/>
            <person name="Natvig D.O."/>
            <person name="Lalanne C."/>
            <person name="Gautier V."/>
            <person name="Ament-Velasquez S.L."/>
            <person name="Kruys A."/>
            <person name="Hutchinson M.I."/>
            <person name="Powell A.J."/>
            <person name="Barry K."/>
            <person name="Miller A.N."/>
            <person name="Grigoriev I.V."/>
            <person name="Debuchy R."/>
            <person name="Gladieux P."/>
            <person name="Hiltunen Thoren M."/>
            <person name="Johannesson H."/>
        </authorList>
    </citation>
    <scope>NUCLEOTIDE SEQUENCE</scope>
    <source>
        <strain evidence="14">CBS 333.67</strain>
    </source>
</reference>
<evidence type="ECO:0000256" key="6">
    <source>
        <dbReference type="ARBA" id="ARBA00022741"/>
    </source>
</evidence>
<feature type="transmembrane region" description="Helical" evidence="11">
    <location>
        <begin position="182"/>
        <end position="201"/>
    </location>
</feature>
<comment type="caution">
    <text evidence="14">The sequence shown here is derived from an EMBL/GenBank/DDBJ whole genome shotgun (WGS) entry which is preliminary data.</text>
</comment>
<dbReference type="EMBL" id="JAUDZG010000001">
    <property type="protein sequence ID" value="KAK3310355.1"/>
    <property type="molecule type" value="Genomic_DNA"/>
</dbReference>
<dbReference type="Pfam" id="PF00005">
    <property type="entry name" value="ABC_tran"/>
    <property type="match status" value="2"/>
</dbReference>
<dbReference type="PROSITE" id="PS00211">
    <property type="entry name" value="ABC_TRANSPORTER_1"/>
    <property type="match status" value="1"/>
</dbReference>
<dbReference type="RefSeq" id="XP_062726135.1">
    <property type="nucleotide sequence ID" value="XM_062868352.1"/>
</dbReference>
<feature type="compositionally biased region" description="Polar residues" evidence="10">
    <location>
        <begin position="1471"/>
        <end position="1483"/>
    </location>
</feature>
<feature type="region of interest" description="Disordered" evidence="10">
    <location>
        <begin position="380"/>
        <end position="422"/>
    </location>
</feature>
<keyword evidence="7" id="KW-0067">ATP-binding</keyword>
<dbReference type="Gene3D" id="3.40.50.300">
    <property type="entry name" value="P-loop containing nucleotide triphosphate hydrolases"/>
    <property type="match status" value="2"/>
</dbReference>
<dbReference type="GO" id="GO:0140359">
    <property type="term" value="F:ABC-type transporter activity"/>
    <property type="evidence" value="ECO:0007669"/>
    <property type="project" value="InterPro"/>
</dbReference>
<dbReference type="FunFam" id="1.20.1560.10:FF:000013">
    <property type="entry name" value="ABC transporter C family member 2"/>
    <property type="match status" value="1"/>
</dbReference>
<keyword evidence="9 11" id="KW-0472">Membrane</keyword>
<dbReference type="PANTHER" id="PTHR24223">
    <property type="entry name" value="ATP-BINDING CASSETTE SUB-FAMILY C"/>
    <property type="match status" value="1"/>
</dbReference>
<dbReference type="Pfam" id="PF00664">
    <property type="entry name" value="ABC_membrane"/>
    <property type="match status" value="2"/>
</dbReference>
<organism evidence="14 15">
    <name type="scientific">Chaetomium strumarium</name>
    <dbReference type="NCBI Taxonomy" id="1170767"/>
    <lineage>
        <taxon>Eukaryota</taxon>
        <taxon>Fungi</taxon>
        <taxon>Dikarya</taxon>
        <taxon>Ascomycota</taxon>
        <taxon>Pezizomycotina</taxon>
        <taxon>Sordariomycetes</taxon>
        <taxon>Sordariomycetidae</taxon>
        <taxon>Sordariales</taxon>
        <taxon>Chaetomiaceae</taxon>
        <taxon>Chaetomium</taxon>
    </lineage>
</organism>
<dbReference type="InterPro" id="IPR011527">
    <property type="entry name" value="ABC1_TM_dom"/>
</dbReference>
<evidence type="ECO:0000256" key="2">
    <source>
        <dbReference type="ARBA" id="ARBA00009726"/>
    </source>
</evidence>
<feature type="transmembrane region" description="Helical" evidence="11">
    <location>
        <begin position="110"/>
        <end position="129"/>
    </location>
</feature>
<evidence type="ECO:0000256" key="10">
    <source>
        <dbReference type="SAM" id="MobiDB-lite"/>
    </source>
</evidence>
<comment type="subcellular location">
    <subcellularLocation>
        <location evidence="1">Membrane</location>
        <topology evidence="1">Multi-pass membrane protein</topology>
    </subcellularLocation>
</comment>
<dbReference type="InterPro" id="IPR003439">
    <property type="entry name" value="ABC_transporter-like_ATP-bd"/>
</dbReference>
<evidence type="ECO:0000256" key="9">
    <source>
        <dbReference type="ARBA" id="ARBA00023136"/>
    </source>
</evidence>
<feature type="transmembrane region" description="Helical" evidence="11">
    <location>
        <begin position="327"/>
        <end position="348"/>
    </location>
</feature>
<dbReference type="GO" id="GO:0016020">
    <property type="term" value="C:membrane"/>
    <property type="evidence" value="ECO:0007669"/>
    <property type="project" value="UniProtKB-SubCell"/>
</dbReference>
<dbReference type="PROSITE" id="PS50893">
    <property type="entry name" value="ABC_TRANSPORTER_2"/>
    <property type="match status" value="2"/>
</dbReference>
<feature type="domain" description="ABC transporter" evidence="12">
    <location>
        <begin position="1295"/>
        <end position="1597"/>
    </location>
</feature>
<feature type="compositionally biased region" description="Polar residues" evidence="10">
    <location>
        <begin position="902"/>
        <end position="915"/>
    </location>
</feature>
<comment type="similarity">
    <text evidence="2">Belongs to the ABC transporter superfamily. ABCC family. Conjugate transporter (TC 3.A.1.208) subfamily.</text>
</comment>
<keyword evidence="6" id="KW-0547">Nucleotide-binding</keyword>
<feature type="region of interest" description="Disordered" evidence="10">
    <location>
        <begin position="902"/>
        <end position="932"/>
    </location>
</feature>
<keyword evidence="15" id="KW-1185">Reference proteome</keyword>
<feature type="compositionally biased region" description="Low complexity" evidence="10">
    <location>
        <begin position="1450"/>
        <end position="1466"/>
    </location>
</feature>
<evidence type="ECO:0000256" key="5">
    <source>
        <dbReference type="ARBA" id="ARBA00022737"/>
    </source>
</evidence>
<feature type="transmembrane region" description="Helical" evidence="11">
    <location>
        <begin position="452"/>
        <end position="479"/>
    </location>
</feature>
<feature type="domain" description="ABC transporter" evidence="12">
    <location>
        <begin position="648"/>
        <end position="899"/>
    </location>
</feature>
<evidence type="ECO:0000256" key="4">
    <source>
        <dbReference type="ARBA" id="ARBA00022692"/>
    </source>
</evidence>
<feature type="transmembrane region" description="Helical" evidence="11">
    <location>
        <begin position="1101"/>
        <end position="1134"/>
    </location>
</feature>
<accession>A0AAJ0M671</accession>
<dbReference type="InterPro" id="IPR036640">
    <property type="entry name" value="ABC1_TM_sf"/>
</dbReference>
<evidence type="ECO:0000256" key="7">
    <source>
        <dbReference type="ARBA" id="ARBA00022840"/>
    </source>
</evidence>
<sequence>MLQAKLGREAIGLASAGLVSLLTVPALVYAGRANFRSGFGRRGYVQLGGEGDGYEDRDGFATEDSIHAYTDTRPRIAAWLGTATGLGACIATRVLALKSSAEHGDVFSELSAWAELACWVLLGLHCACLPARHRYQAKFRLTVFGLVSSLLIAITVAVRHGYNALASLYAAEKGTTALVLGLLYLLQLAAASVTALAFAAFPRRPNVYDRTSLVDQQHTLSLLARFSFTWNRAIFNVAKERQMEVQDIPNLDYATRSRNLEARFRERCAKGDPLWKQLIKAHAGELALQWTLTLFIAFLSLFPQVVLYNFLSRIERSQQHASADPTVFIWVFGLLLSQLLQVGVNNWLKWITASRLEIPVGSLLQSLVFSKALKQYETAPPGLNVDKNNNSGSRDDSDDSQAKTEGQAGKGKKKGKESETRQSVINHMKLDSGRVTIFCTYNNNFPMAIFKLILAGGFAVSLMGWMPVLCGLGAGSLMVPLSSLLSKRYTSLHFGLMKYRDGKAHLLTEALQGMRQIRYSALEQHWEKKILASRNEELRQYWRVALWQCLVVFIVNLGPLLLASVTFFIYVSQNGSHIRASVIFTSLGLFDQLDEAVALLPLLQMYLLEAWTSAVRLEKYFNQSDKEPVSEPGDAIAFDHATVAWPRIEDSEVPPEGAGAAEERRESHSMLRDATLNFPMGKLSVITGKTGAGKSLLLAALLGEVKLLAGTIRMPSVPEFDENAEHNIPESEWIIPQLTAFVSQTPWIEGGNVRENIVFGLPFVEDRYRKVLAACALEKDIELLVDGDETEVGPKGVTLSGGQRWRVALARALYSRAGILVLDDVLSAVDAHVGRLIVDKALTGKLALGRTRVLATHHSELVLPHASYLVRLHNGEVESAELLSPSDAGTAVAVEPEQQTGTVSLGDASGNNQDGDSPPAGPKKAKKEEEQRETGRVKWKVYKAYYDASGGAIPWLVGVLILLLGHSLTVARTWSLKELSEQASSEVAHLTSRAVGAVTALVYTDEFVSQKTLGTEHGIFFWLTAYIVIEFAMLLVQIIRVMTFFFVGLTASRVLFQRMTHAILRAPLRWIDTVPAGRILNRFTSDTFIVDRRLSSQTFTFLRTILFLAVIIATSLSVSVYVIFFGVLLFLLYVRVAREYITAAREVKRINSVSHSPIYDQFSSVLSGLSTIRAFGRTKFYMDRMYGLIDNSSKASWMLQLSSRWMAFRMGVLGALFVSVVANAVAFSRVDAALAGFCLAFALRYTNALTSLLQAMTSVELGFNACERVLEYAEIATEPEGGKNAPAAWPTEGKIEVDNLTVRYADDLPPVLKSLNFTVGAGERIGIVGRTGAGKSTLAAVFFRLLEPVEGCVSIDNVDISTLKLAQLRSRLAIIPQDPFLFSGTLRSNLDMEGVLDDHELLESLKRVHLIETDDDDDDHPGRPTVCQPAQTIDTVVATTSASGALPAIDSETATEASTAADPEPTIIEPQRSQTNASHSSNIFTNLSTPISAGGANLSQGQRQLVCLARALLKRPKIVVLDEATSAVDQGTDSSIQASLRKEFAAAGCTVLVIAHRLSTVADFDRLLVLEKGRVAEMGSPRELLLAGMRRERAAAAATANDNEQEVRDVDNDNNNNGGGGGGAAAAVGRDEEGEESSTLRSEARGESEDGTGAFWELVQQSAEKDKLVDMILEEEQVTLEESILGAQQRG</sequence>
<keyword evidence="5" id="KW-0677">Repeat</keyword>
<dbReference type="GeneID" id="87887181"/>
<gene>
    <name evidence="14" type="ORF">B0T15DRAFT_518279</name>
</gene>
<feature type="transmembrane region" description="Helical" evidence="11">
    <location>
        <begin position="545"/>
        <end position="571"/>
    </location>
</feature>
<name>A0AAJ0M671_9PEZI</name>
<evidence type="ECO:0000313" key="15">
    <source>
        <dbReference type="Proteomes" id="UP001273166"/>
    </source>
</evidence>
<dbReference type="Gene3D" id="1.20.1560.10">
    <property type="entry name" value="ABC transporter type 1, transmembrane domain"/>
    <property type="match status" value="2"/>
</dbReference>
<dbReference type="SMART" id="SM00382">
    <property type="entry name" value="AAA"/>
    <property type="match status" value="2"/>
</dbReference>
<dbReference type="GO" id="GO:0016887">
    <property type="term" value="F:ATP hydrolysis activity"/>
    <property type="evidence" value="ECO:0007669"/>
    <property type="project" value="InterPro"/>
</dbReference>
<feature type="transmembrane region" description="Helical" evidence="11">
    <location>
        <begin position="1206"/>
        <end position="1226"/>
    </location>
</feature>
<keyword evidence="4 11" id="KW-0812">Transmembrane</keyword>
<evidence type="ECO:0000256" key="3">
    <source>
        <dbReference type="ARBA" id="ARBA00022448"/>
    </source>
</evidence>
<dbReference type="InterPro" id="IPR003593">
    <property type="entry name" value="AAA+_ATPase"/>
</dbReference>
<proteinExistence type="inferred from homology"/>
<keyword evidence="8 11" id="KW-1133">Transmembrane helix</keyword>
<dbReference type="CDD" id="cd18596">
    <property type="entry name" value="ABC_6TM_VMR1_D1_like"/>
    <property type="match status" value="1"/>
</dbReference>
<feature type="region of interest" description="Disordered" evidence="10">
    <location>
        <begin position="1444"/>
        <end position="1483"/>
    </location>
</feature>
<dbReference type="SUPFAM" id="SSF52540">
    <property type="entry name" value="P-loop containing nucleoside triphosphate hydrolases"/>
    <property type="match status" value="2"/>
</dbReference>
<dbReference type="CDD" id="cd03244">
    <property type="entry name" value="ABCC_MRP_domain2"/>
    <property type="match status" value="1"/>
</dbReference>
<dbReference type="GO" id="GO:0005737">
    <property type="term" value="C:cytoplasm"/>
    <property type="evidence" value="ECO:0007669"/>
    <property type="project" value="UniProtKB-ARBA"/>
</dbReference>
<dbReference type="PROSITE" id="PS50929">
    <property type="entry name" value="ABC_TM1F"/>
    <property type="match status" value="2"/>
</dbReference>
<dbReference type="Proteomes" id="UP001273166">
    <property type="component" value="Unassembled WGS sequence"/>
</dbReference>
<evidence type="ECO:0000259" key="12">
    <source>
        <dbReference type="PROSITE" id="PS50893"/>
    </source>
</evidence>
<dbReference type="InterPro" id="IPR027417">
    <property type="entry name" value="P-loop_NTPase"/>
</dbReference>
<feature type="transmembrane region" description="Helical" evidence="11">
    <location>
        <begin position="141"/>
        <end position="162"/>
    </location>
</feature>